<feature type="domain" description="Nudix hydrolase" evidence="2">
    <location>
        <begin position="44"/>
        <end position="175"/>
    </location>
</feature>
<dbReference type="InterPro" id="IPR015797">
    <property type="entry name" value="NUDIX_hydrolase-like_dom_sf"/>
</dbReference>
<dbReference type="GO" id="GO:0006753">
    <property type="term" value="P:nucleoside phosphate metabolic process"/>
    <property type="evidence" value="ECO:0007669"/>
    <property type="project" value="TreeGrafter"/>
</dbReference>
<dbReference type="PANTHER" id="PTHR11839">
    <property type="entry name" value="UDP/ADP-SUGAR PYROPHOSPHATASE"/>
    <property type="match status" value="1"/>
</dbReference>
<dbReference type="Pfam" id="PF00293">
    <property type="entry name" value="NUDIX"/>
    <property type="match status" value="1"/>
</dbReference>
<evidence type="ECO:0000259" key="2">
    <source>
        <dbReference type="PROSITE" id="PS51462"/>
    </source>
</evidence>
<keyword evidence="1 3" id="KW-0378">Hydrolase</keyword>
<name>A0A927JA73_9ACTN</name>
<dbReference type="PROSITE" id="PS51462">
    <property type="entry name" value="NUDIX"/>
    <property type="match status" value="1"/>
</dbReference>
<dbReference type="GO" id="GO:0005829">
    <property type="term" value="C:cytosol"/>
    <property type="evidence" value="ECO:0007669"/>
    <property type="project" value="TreeGrafter"/>
</dbReference>
<protein>
    <submittedName>
        <fullName evidence="3">NUDIX hydrolase</fullName>
    </submittedName>
</protein>
<dbReference type="EMBL" id="JACYWE010000001">
    <property type="protein sequence ID" value="MBD8505541.1"/>
    <property type="molecule type" value="Genomic_DNA"/>
</dbReference>
<dbReference type="AlphaFoldDB" id="A0A927JA73"/>
<reference evidence="3" key="1">
    <citation type="submission" date="2020-09" db="EMBL/GenBank/DDBJ databases">
        <title>Hoyosella lacisalsi sp. nov., a halotolerant actinobacterium isolated from soil of Lake Gudzhirganskoe.</title>
        <authorList>
            <person name="Yang Q."/>
            <person name="Guo P.Y."/>
            <person name="Liu S.W."/>
            <person name="Li F.N."/>
            <person name="Sun C.H."/>
        </authorList>
    </citation>
    <scope>NUCLEOTIDE SEQUENCE</scope>
    <source>
        <strain evidence="3">G463</strain>
    </source>
</reference>
<evidence type="ECO:0000256" key="1">
    <source>
        <dbReference type="ARBA" id="ARBA00022801"/>
    </source>
</evidence>
<dbReference type="Gene3D" id="3.90.79.10">
    <property type="entry name" value="Nucleoside Triphosphate Pyrophosphohydrolase"/>
    <property type="match status" value="1"/>
</dbReference>
<sequence>MTGSDRHDFRTIESRIAYEGAVLALRVDDVAMPGGVTATREVVEHFGAVAVLALDEDDKLIMVQQYRHPVQERLWELPAGLLDEPGEDPLDAARRELGEETGLAASSWQVLIDVAVSPGMSDEVTRVFRAQGITAVDRPEAEHEEADMVSDWISLEDAARQVLDGTIVNATAVAGVMALVAARASGAALRPARAPWPLRPTRLARRRFADGA</sequence>
<evidence type="ECO:0000313" key="3">
    <source>
        <dbReference type="EMBL" id="MBD8505541.1"/>
    </source>
</evidence>
<accession>A0A927JA73</accession>
<dbReference type="CDD" id="cd24158">
    <property type="entry name" value="NUDIX_ADPRase_Rv1700"/>
    <property type="match status" value="1"/>
</dbReference>
<comment type="caution">
    <text evidence="3">The sequence shown here is derived from an EMBL/GenBank/DDBJ whole genome shotgun (WGS) entry which is preliminary data.</text>
</comment>
<dbReference type="GO" id="GO:0016787">
    <property type="term" value="F:hydrolase activity"/>
    <property type="evidence" value="ECO:0007669"/>
    <property type="project" value="UniProtKB-KW"/>
</dbReference>
<dbReference type="Proteomes" id="UP000642993">
    <property type="component" value="Unassembled WGS sequence"/>
</dbReference>
<dbReference type="SUPFAM" id="SSF55811">
    <property type="entry name" value="Nudix"/>
    <property type="match status" value="1"/>
</dbReference>
<organism evidence="3 4">
    <name type="scientific">Lolliginicoccus lacisalsi</name>
    <dbReference type="NCBI Taxonomy" id="2742202"/>
    <lineage>
        <taxon>Bacteria</taxon>
        <taxon>Bacillati</taxon>
        <taxon>Actinomycetota</taxon>
        <taxon>Actinomycetes</taxon>
        <taxon>Mycobacteriales</taxon>
        <taxon>Hoyosellaceae</taxon>
        <taxon>Lolliginicoccus</taxon>
    </lineage>
</organism>
<gene>
    <name evidence="3" type="ORF">HT102_03425</name>
</gene>
<evidence type="ECO:0000313" key="4">
    <source>
        <dbReference type="Proteomes" id="UP000642993"/>
    </source>
</evidence>
<dbReference type="PANTHER" id="PTHR11839:SF31">
    <property type="entry name" value="ADP-RIBOSE PYROPHOSPHATASE"/>
    <property type="match status" value="1"/>
</dbReference>
<dbReference type="GO" id="GO:0019693">
    <property type="term" value="P:ribose phosphate metabolic process"/>
    <property type="evidence" value="ECO:0007669"/>
    <property type="project" value="TreeGrafter"/>
</dbReference>
<proteinExistence type="predicted"/>
<dbReference type="RefSeq" id="WP_192037964.1">
    <property type="nucleotide sequence ID" value="NZ_JACYWE010000001.1"/>
</dbReference>
<keyword evidence="4" id="KW-1185">Reference proteome</keyword>
<dbReference type="InterPro" id="IPR000086">
    <property type="entry name" value="NUDIX_hydrolase_dom"/>
</dbReference>